<feature type="domain" description="DALR anticodon binding" evidence="11">
    <location>
        <begin position="520"/>
        <end position="653"/>
    </location>
</feature>
<keyword evidence="3 9" id="KW-0436">Ligase</keyword>
<evidence type="ECO:0000259" key="11">
    <source>
        <dbReference type="SMART" id="SM00836"/>
    </source>
</evidence>
<dbReference type="OrthoDB" id="68056at2759"/>
<dbReference type="PANTHER" id="PTHR11956">
    <property type="entry name" value="ARGINYL-TRNA SYNTHETASE"/>
    <property type="match status" value="1"/>
</dbReference>
<dbReference type="Pfam" id="PF05746">
    <property type="entry name" value="DALR_1"/>
    <property type="match status" value="1"/>
</dbReference>
<dbReference type="SUPFAM" id="SSF55190">
    <property type="entry name" value="Arginyl-tRNA synthetase (ArgRS), N-terminal 'additional' domain"/>
    <property type="match status" value="1"/>
</dbReference>
<dbReference type="InterPro" id="IPR014729">
    <property type="entry name" value="Rossmann-like_a/b/a_fold"/>
</dbReference>
<keyword evidence="12" id="KW-0808">Transferase</keyword>
<dbReference type="InterPro" id="IPR009080">
    <property type="entry name" value="tRNAsynth_Ia_anticodon-bd"/>
</dbReference>
<keyword evidence="7 9" id="KW-0030">Aminoacyl-tRNA synthetase</keyword>
<proteinExistence type="inferred from homology"/>
<keyword evidence="6 9" id="KW-0648">Protein biosynthesis</keyword>
<dbReference type="GO" id="GO:0006420">
    <property type="term" value="P:arginyl-tRNA aminoacylation"/>
    <property type="evidence" value="ECO:0007669"/>
    <property type="project" value="InterPro"/>
</dbReference>
<comment type="catalytic activity">
    <reaction evidence="8">
        <text>tRNA(Arg) + L-arginine + ATP = L-arginyl-tRNA(Arg) + AMP + diphosphate</text>
        <dbReference type="Rhea" id="RHEA:20301"/>
        <dbReference type="Rhea" id="RHEA-COMP:9658"/>
        <dbReference type="Rhea" id="RHEA-COMP:9673"/>
        <dbReference type="ChEBI" id="CHEBI:30616"/>
        <dbReference type="ChEBI" id="CHEBI:32682"/>
        <dbReference type="ChEBI" id="CHEBI:33019"/>
        <dbReference type="ChEBI" id="CHEBI:78442"/>
        <dbReference type="ChEBI" id="CHEBI:78513"/>
        <dbReference type="ChEBI" id="CHEBI:456215"/>
        <dbReference type="EC" id="6.1.1.19"/>
    </reaction>
</comment>
<comment type="similarity">
    <text evidence="1 9">Belongs to the class-I aminoacyl-tRNA synthetase family.</text>
</comment>
<organism evidence="12 13">
    <name type="scientific">Zopfia rhizophila CBS 207.26</name>
    <dbReference type="NCBI Taxonomy" id="1314779"/>
    <lineage>
        <taxon>Eukaryota</taxon>
        <taxon>Fungi</taxon>
        <taxon>Dikarya</taxon>
        <taxon>Ascomycota</taxon>
        <taxon>Pezizomycotina</taxon>
        <taxon>Dothideomycetes</taxon>
        <taxon>Dothideomycetes incertae sedis</taxon>
        <taxon>Zopfiaceae</taxon>
        <taxon>Zopfia</taxon>
    </lineage>
</organism>
<evidence type="ECO:0000313" key="12">
    <source>
        <dbReference type="EMBL" id="KAF2182079.1"/>
    </source>
</evidence>
<dbReference type="Gene3D" id="3.40.50.620">
    <property type="entry name" value="HUPs"/>
    <property type="match status" value="1"/>
</dbReference>
<evidence type="ECO:0000256" key="2">
    <source>
        <dbReference type="ARBA" id="ARBA00012837"/>
    </source>
</evidence>
<evidence type="ECO:0000256" key="3">
    <source>
        <dbReference type="ARBA" id="ARBA00022598"/>
    </source>
</evidence>
<evidence type="ECO:0000313" key="13">
    <source>
        <dbReference type="Proteomes" id="UP000800200"/>
    </source>
</evidence>
<dbReference type="PRINTS" id="PR01038">
    <property type="entry name" value="TRNASYNTHARG"/>
</dbReference>
<name>A0A6A6DV17_9PEZI</name>
<dbReference type="InterPro" id="IPR036695">
    <property type="entry name" value="Arg-tRNA-synth_N_sf"/>
</dbReference>
<protein>
    <recommendedName>
        <fullName evidence="2">arginine--tRNA ligase</fullName>
        <ecNumber evidence="2">6.1.1.19</ecNumber>
    </recommendedName>
</protein>
<dbReference type="SUPFAM" id="SSF52374">
    <property type="entry name" value="Nucleotidylyl transferase"/>
    <property type="match status" value="1"/>
</dbReference>
<dbReference type="NCBIfam" id="TIGR00456">
    <property type="entry name" value="argS"/>
    <property type="match status" value="1"/>
</dbReference>
<feature type="compositionally biased region" description="Basic and acidic residues" evidence="10">
    <location>
        <begin position="595"/>
        <end position="624"/>
    </location>
</feature>
<keyword evidence="13" id="KW-1185">Reference proteome</keyword>
<dbReference type="SUPFAM" id="SSF47323">
    <property type="entry name" value="Anticodon-binding domain of a subclass of class I aminoacyl-tRNA synthetases"/>
    <property type="match status" value="1"/>
</dbReference>
<accession>A0A6A6DV17</accession>
<dbReference type="GO" id="GO:0005524">
    <property type="term" value="F:ATP binding"/>
    <property type="evidence" value="ECO:0007669"/>
    <property type="project" value="UniProtKB-KW"/>
</dbReference>
<dbReference type="GO" id="GO:0005739">
    <property type="term" value="C:mitochondrion"/>
    <property type="evidence" value="ECO:0007669"/>
    <property type="project" value="TreeGrafter"/>
</dbReference>
<dbReference type="GO" id="GO:0004814">
    <property type="term" value="F:arginine-tRNA ligase activity"/>
    <property type="evidence" value="ECO:0007669"/>
    <property type="project" value="UniProtKB-EC"/>
</dbReference>
<evidence type="ECO:0000256" key="7">
    <source>
        <dbReference type="ARBA" id="ARBA00023146"/>
    </source>
</evidence>
<keyword evidence="4 9" id="KW-0547">Nucleotide-binding</keyword>
<gene>
    <name evidence="12" type="ORF">K469DRAFT_637545</name>
</gene>
<evidence type="ECO:0000256" key="8">
    <source>
        <dbReference type="ARBA" id="ARBA00049339"/>
    </source>
</evidence>
<dbReference type="Gene3D" id="1.10.730.10">
    <property type="entry name" value="Isoleucyl-tRNA Synthetase, Domain 1"/>
    <property type="match status" value="1"/>
</dbReference>
<dbReference type="Gene3D" id="3.30.1360.70">
    <property type="entry name" value="Arginyl tRNA synthetase N-terminal domain"/>
    <property type="match status" value="1"/>
</dbReference>
<feature type="region of interest" description="Disordered" evidence="10">
    <location>
        <begin position="595"/>
        <end position="626"/>
    </location>
</feature>
<dbReference type="SMART" id="SM00836">
    <property type="entry name" value="DALR_1"/>
    <property type="match status" value="1"/>
</dbReference>
<dbReference type="PANTHER" id="PTHR11956:SF11">
    <property type="entry name" value="ARGININE--TRNA LIGASE, MITOCHONDRIAL-RELATED"/>
    <property type="match status" value="1"/>
</dbReference>
<evidence type="ECO:0000256" key="9">
    <source>
        <dbReference type="RuleBase" id="RU363038"/>
    </source>
</evidence>
<dbReference type="EMBL" id="ML994650">
    <property type="protein sequence ID" value="KAF2182079.1"/>
    <property type="molecule type" value="Genomic_DNA"/>
</dbReference>
<dbReference type="FunFam" id="1.10.730.10:FF:000006">
    <property type="entry name" value="Arginyl-tRNA synthetase 2, mitochondrial"/>
    <property type="match status" value="1"/>
</dbReference>
<dbReference type="InterPro" id="IPR035684">
    <property type="entry name" value="ArgRS_core"/>
</dbReference>
<reference evidence="12" key="1">
    <citation type="journal article" date="2020" name="Stud. Mycol.">
        <title>101 Dothideomycetes genomes: a test case for predicting lifestyles and emergence of pathogens.</title>
        <authorList>
            <person name="Haridas S."/>
            <person name="Albert R."/>
            <person name="Binder M."/>
            <person name="Bloem J."/>
            <person name="Labutti K."/>
            <person name="Salamov A."/>
            <person name="Andreopoulos B."/>
            <person name="Baker S."/>
            <person name="Barry K."/>
            <person name="Bills G."/>
            <person name="Bluhm B."/>
            <person name="Cannon C."/>
            <person name="Castanera R."/>
            <person name="Culley D."/>
            <person name="Daum C."/>
            <person name="Ezra D."/>
            <person name="Gonzalez J."/>
            <person name="Henrissat B."/>
            <person name="Kuo A."/>
            <person name="Liang C."/>
            <person name="Lipzen A."/>
            <person name="Lutzoni F."/>
            <person name="Magnuson J."/>
            <person name="Mondo S."/>
            <person name="Nolan M."/>
            <person name="Ohm R."/>
            <person name="Pangilinan J."/>
            <person name="Park H.-J."/>
            <person name="Ramirez L."/>
            <person name="Alfaro M."/>
            <person name="Sun H."/>
            <person name="Tritt A."/>
            <person name="Yoshinaga Y."/>
            <person name="Zwiers L.-H."/>
            <person name="Turgeon B."/>
            <person name="Goodwin S."/>
            <person name="Spatafora J."/>
            <person name="Crous P."/>
            <person name="Grigoriev I."/>
        </authorList>
    </citation>
    <scope>NUCLEOTIDE SEQUENCE</scope>
    <source>
        <strain evidence="12">CBS 207.26</strain>
    </source>
</reference>
<evidence type="ECO:0000256" key="1">
    <source>
        <dbReference type="ARBA" id="ARBA00005594"/>
    </source>
</evidence>
<evidence type="ECO:0000256" key="10">
    <source>
        <dbReference type="SAM" id="MobiDB-lite"/>
    </source>
</evidence>
<dbReference type="Proteomes" id="UP000800200">
    <property type="component" value="Unassembled WGS sequence"/>
</dbReference>
<keyword evidence="5 9" id="KW-0067">ATP-binding</keyword>
<dbReference type="AlphaFoldDB" id="A0A6A6DV17"/>
<dbReference type="InterPro" id="IPR001278">
    <property type="entry name" value="Arg-tRNA-ligase"/>
</dbReference>
<dbReference type="Pfam" id="PF00750">
    <property type="entry name" value="tRNA-synt_1d"/>
    <property type="match status" value="1"/>
</dbReference>
<evidence type="ECO:0000256" key="6">
    <source>
        <dbReference type="ARBA" id="ARBA00022917"/>
    </source>
</evidence>
<sequence length="664" mass="74364">MATPSTSELEHSLEGLNLNTPIPDFASANVLNQPLDIFRSYFADILRTILDSDPAATYNAIQLSNNPIHGDLTVVLPRLHLSAKPAELAEDICQKYPTNTLFDLPWPDGFYLRVCIKPYTLPRIILPYIHDRRESYGNDSVPGLNDSSLSGGAQKAVIEFSCPNIARDFEGKHLRSTVLGAFVSNIYKKRGWQVTKVNYLGDWGKDIALLGVGWEKFGSEEEYEKDPVAHLLEVYHKIHELFHPEQVAYKNARDEAKKHGQDEVEATAEIEGKGLFAERNAFFKRMEDGDEQAVALSKRIRDVNIDNYSKFYARLGITFDEYTGESQVNQDIVAEIEQMLKDKGISEEGGGAWVIDMTKYGARAGHAIVRDRNGSTTYFLRYLAAVVERYRKQEFDKMIFVAADKTAHFSKLFKVIEALEMNELAGKLDHVQLSDVSRMAEKLGQGYQPHGILDQCENGALEALRTHEEKAKVIGDPEEVAREVGITALLAQEASTKRQAEHAFDMSTMTSFKSGTGPDLQYQHARLCSILKEHSRNAELPTDELGSLDEEKHTNLLLLLGQYPEIIQATHKNLEPSHFMTYLHGVVEHLSKCLDDEEGGKEVAEGEEEGKPEGEEPKEGEKITPAHAALYEASRIVLENGMRLLNLTPVATLQHDRVDTPVAE</sequence>
<evidence type="ECO:0000256" key="5">
    <source>
        <dbReference type="ARBA" id="ARBA00022840"/>
    </source>
</evidence>
<evidence type="ECO:0000256" key="4">
    <source>
        <dbReference type="ARBA" id="ARBA00022741"/>
    </source>
</evidence>
<dbReference type="GO" id="GO:0032543">
    <property type="term" value="P:mitochondrial translation"/>
    <property type="evidence" value="ECO:0007669"/>
    <property type="project" value="TreeGrafter"/>
</dbReference>
<dbReference type="InterPro" id="IPR008909">
    <property type="entry name" value="DALR_anticod-bd"/>
</dbReference>
<dbReference type="GO" id="GO:0016740">
    <property type="term" value="F:transferase activity"/>
    <property type="evidence" value="ECO:0007669"/>
    <property type="project" value="UniProtKB-KW"/>
</dbReference>
<dbReference type="EC" id="6.1.1.19" evidence="2"/>